<protein>
    <submittedName>
        <fullName evidence="2">Uncharacterized protein</fullName>
    </submittedName>
</protein>
<comment type="caution">
    <text evidence="2">The sequence shown here is derived from an EMBL/GenBank/DDBJ whole genome shotgun (WGS) entry which is preliminary data.</text>
</comment>
<evidence type="ECO:0000256" key="1">
    <source>
        <dbReference type="SAM" id="Phobius"/>
    </source>
</evidence>
<accession>A0A1B7M315</accession>
<feature type="transmembrane region" description="Helical" evidence="1">
    <location>
        <begin position="149"/>
        <end position="170"/>
    </location>
</feature>
<evidence type="ECO:0000313" key="2">
    <source>
        <dbReference type="EMBL" id="OAV62975.1"/>
    </source>
</evidence>
<keyword evidence="1" id="KW-1133">Transmembrane helix</keyword>
<evidence type="ECO:0000313" key="3">
    <source>
        <dbReference type="Proteomes" id="UP000078292"/>
    </source>
</evidence>
<dbReference type="Proteomes" id="UP000078292">
    <property type="component" value="Unassembled WGS sequence"/>
</dbReference>
<keyword evidence="1" id="KW-0812">Transmembrane</keyword>
<dbReference type="STRING" id="1837282.A6F49_04035"/>
<feature type="transmembrane region" description="Helical" evidence="1">
    <location>
        <begin position="12"/>
        <end position="33"/>
    </location>
</feature>
<dbReference type="AlphaFoldDB" id="A0A1B7M315"/>
<feature type="transmembrane region" description="Helical" evidence="1">
    <location>
        <begin position="39"/>
        <end position="61"/>
    </location>
</feature>
<gene>
    <name evidence="2" type="ORF">A6F49_04035</name>
</gene>
<name>A0A1B7M315_9MICC</name>
<sequence length="288" mass="31332">MTSKTLRLTHRIVVSLILVVAASVLVLHLAGVISRSVMLRLFLTVELPLILAALLVSLWRVRQIRRATGLRGAALVALLQYEEPALRAAMSEMRTLMSLVTLIRGRRNGVGGDAQGFSYAKGSMSVPIVMTVLTVLEAALMHLLVPWAWVRIVLLVVAIYALVLVLGVLASRVVNPHLVGGERLILKWGHKTVLDIPLSNVETITAVSNHTFTQPAAENDRMVLTSLTSTNVRITLMEPVQAFPPVSKRRLPSGFAAREVLLYVADPNGFVRAASEYQQAGIADEAQA</sequence>
<keyword evidence="1" id="KW-0472">Membrane</keyword>
<proteinExistence type="predicted"/>
<reference evidence="2 3" key="1">
    <citation type="submission" date="2016-04" db="EMBL/GenBank/DDBJ databases">
        <title>First whole genome shotgun sequence of the bacterium Enteractinococcus sp. strain UASWS1574.</title>
        <authorList>
            <person name="Crovadore J."/>
            <person name="Chablais R."/>
            <person name="Lefort F."/>
        </authorList>
    </citation>
    <scope>NUCLEOTIDE SEQUENCE [LARGE SCALE GENOMIC DNA]</scope>
    <source>
        <strain evidence="2 3">UASWS1574</strain>
    </source>
</reference>
<dbReference type="EMBL" id="LXEY01000006">
    <property type="protein sequence ID" value="OAV62975.1"/>
    <property type="molecule type" value="Genomic_DNA"/>
</dbReference>
<keyword evidence="3" id="KW-1185">Reference proteome</keyword>
<feature type="transmembrane region" description="Helical" evidence="1">
    <location>
        <begin position="124"/>
        <end position="143"/>
    </location>
</feature>
<organism evidence="2 3">
    <name type="scientific">Enteractinococcus helveticum</name>
    <dbReference type="NCBI Taxonomy" id="1837282"/>
    <lineage>
        <taxon>Bacteria</taxon>
        <taxon>Bacillati</taxon>
        <taxon>Actinomycetota</taxon>
        <taxon>Actinomycetes</taxon>
        <taxon>Micrococcales</taxon>
        <taxon>Micrococcaceae</taxon>
    </lineage>
</organism>